<keyword evidence="2" id="KW-1185">Reference proteome</keyword>
<comment type="caution">
    <text evidence="1">The sequence shown here is derived from an EMBL/GenBank/DDBJ whole genome shotgun (WGS) entry which is preliminary data.</text>
</comment>
<gene>
    <name evidence="1" type="ORF">IQ260_11005</name>
</gene>
<evidence type="ECO:0000313" key="1">
    <source>
        <dbReference type="EMBL" id="MBE9067184.1"/>
    </source>
</evidence>
<name>A0A928ZTT7_LEPEC</name>
<organism evidence="1 2">
    <name type="scientific">Leptolyngbya cf. ectocarpi LEGE 11479</name>
    <dbReference type="NCBI Taxonomy" id="1828722"/>
    <lineage>
        <taxon>Bacteria</taxon>
        <taxon>Bacillati</taxon>
        <taxon>Cyanobacteriota</taxon>
        <taxon>Cyanophyceae</taxon>
        <taxon>Leptolyngbyales</taxon>
        <taxon>Leptolyngbyaceae</taxon>
        <taxon>Leptolyngbya group</taxon>
        <taxon>Leptolyngbya</taxon>
    </lineage>
</organism>
<evidence type="ECO:0000313" key="2">
    <source>
        <dbReference type="Proteomes" id="UP000615026"/>
    </source>
</evidence>
<reference evidence="1" key="1">
    <citation type="submission" date="2020-10" db="EMBL/GenBank/DDBJ databases">
        <authorList>
            <person name="Castelo-Branco R."/>
            <person name="Eusebio N."/>
            <person name="Adriana R."/>
            <person name="Vieira A."/>
            <person name="Brugerolle De Fraissinette N."/>
            <person name="Rezende De Castro R."/>
            <person name="Schneider M.P."/>
            <person name="Vasconcelos V."/>
            <person name="Leao P.N."/>
        </authorList>
    </citation>
    <scope>NUCLEOTIDE SEQUENCE</scope>
    <source>
        <strain evidence="1">LEGE 11479</strain>
    </source>
</reference>
<dbReference type="AlphaFoldDB" id="A0A928ZTT7"/>
<dbReference type="EMBL" id="JADEXP010000080">
    <property type="protein sequence ID" value="MBE9067184.1"/>
    <property type="molecule type" value="Genomic_DNA"/>
</dbReference>
<protein>
    <submittedName>
        <fullName evidence="1">Uncharacterized protein</fullName>
    </submittedName>
</protein>
<sequence>MMKLPELKKRVKRTWDILHTGFTIQPGQFEQDVKAFGDRRYKKTWEAALCRFEAMFAIESCLDSWMLLTNTFAFRPERWDYEYRHQIFDEFLMYPEALEAIKTGLEDLFSKDFSNTEREQADGFFRLLEEREGSDRTIGFSARPIGELAGISTAA</sequence>
<accession>A0A928ZTT7</accession>
<dbReference type="Proteomes" id="UP000615026">
    <property type="component" value="Unassembled WGS sequence"/>
</dbReference>
<proteinExistence type="predicted"/>